<dbReference type="InterPro" id="IPR050905">
    <property type="entry name" value="Plant_NBS-LRR"/>
</dbReference>
<proteinExistence type="inferred from homology"/>
<name>U5CYC6_AMBTC</name>
<feature type="domain" description="NB-ARC" evidence="2">
    <location>
        <begin position="64"/>
        <end position="104"/>
    </location>
</feature>
<dbReference type="Gene3D" id="3.80.10.10">
    <property type="entry name" value="Ribonuclease Inhibitor"/>
    <property type="match status" value="1"/>
</dbReference>
<dbReference type="PANTHER" id="PTHR33463">
    <property type="entry name" value="NB-ARC DOMAIN-CONTAINING PROTEIN-RELATED"/>
    <property type="match status" value="1"/>
</dbReference>
<dbReference type="InterPro" id="IPR002182">
    <property type="entry name" value="NB-ARC"/>
</dbReference>
<dbReference type="GO" id="GO:0043531">
    <property type="term" value="F:ADP binding"/>
    <property type="evidence" value="ECO:0007669"/>
    <property type="project" value="InterPro"/>
</dbReference>
<accession>U5CYC6</accession>
<dbReference type="Pfam" id="PF00931">
    <property type="entry name" value="NB-ARC"/>
    <property type="match status" value="1"/>
</dbReference>
<evidence type="ECO:0000313" key="3">
    <source>
        <dbReference type="EMBL" id="ERN15164.1"/>
    </source>
</evidence>
<dbReference type="PANTHER" id="PTHR33463:SF204">
    <property type="entry name" value="NB-ARC DOMAIN-CONTAINING PROTEIN"/>
    <property type="match status" value="1"/>
</dbReference>
<reference evidence="4" key="1">
    <citation type="journal article" date="2013" name="Science">
        <title>The Amborella genome and the evolution of flowering plants.</title>
        <authorList>
            <consortium name="Amborella Genome Project"/>
        </authorList>
    </citation>
    <scope>NUCLEOTIDE SEQUENCE [LARGE SCALE GENOMIC DNA]</scope>
</reference>
<organism evidence="3 4">
    <name type="scientific">Amborella trichopoda</name>
    <dbReference type="NCBI Taxonomy" id="13333"/>
    <lineage>
        <taxon>Eukaryota</taxon>
        <taxon>Viridiplantae</taxon>
        <taxon>Streptophyta</taxon>
        <taxon>Embryophyta</taxon>
        <taxon>Tracheophyta</taxon>
        <taxon>Spermatophyta</taxon>
        <taxon>Magnoliopsida</taxon>
        <taxon>Amborellales</taxon>
        <taxon>Amborellaceae</taxon>
        <taxon>Amborella</taxon>
    </lineage>
</organism>
<comment type="similarity">
    <text evidence="1">Belongs to the disease resistance NB-LRR family.</text>
</comment>
<dbReference type="HOGENOM" id="CLU_759418_0_0_1"/>
<sequence>MDFRSPVVVTPPLEAVEELEATPIDDQPTVRSMTQKCLVIQIWQAYIGRLEIGCALICLGWRSSARDELLTILRNNRFLLILDDVWERLELKEIGIPRPTVKNNYCFELEEPPPEIGELQGLQLLDLQGCINMKELPLRLGHLINPRHLDISYIEYLQNIPPKVLSGLRSLEELNAWLTEDDWDADADDTADWSEACLAELNYLSCLTTLDISLHCSHIFPHTMKLLGKRTRMLNFESCTIIDRRAALAPLIEAHSLRSMSFFKSRGLTWLRPLNISEQLYIDQCDDLGCLVHSEDAKDIDAFKTLVMLNLALLPSFERICEGSPPYGCFGLLKEIEVYQCPRLVVLFTSGTTAQKSHSNLCYVL</sequence>
<dbReference type="EMBL" id="KI392510">
    <property type="protein sequence ID" value="ERN15164.1"/>
    <property type="molecule type" value="Genomic_DNA"/>
</dbReference>
<evidence type="ECO:0000256" key="1">
    <source>
        <dbReference type="ARBA" id="ARBA00008894"/>
    </source>
</evidence>
<dbReference type="Proteomes" id="UP000017836">
    <property type="component" value="Unassembled WGS sequence"/>
</dbReference>
<dbReference type="OMA" id="RIEIRYY"/>
<protein>
    <recommendedName>
        <fullName evidence="2">NB-ARC domain-containing protein</fullName>
    </recommendedName>
</protein>
<dbReference type="SUPFAM" id="SSF52058">
    <property type="entry name" value="L domain-like"/>
    <property type="match status" value="1"/>
</dbReference>
<dbReference type="InterPro" id="IPR032675">
    <property type="entry name" value="LRR_dom_sf"/>
</dbReference>
<keyword evidence="4" id="KW-1185">Reference proteome</keyword>
<evidence type="ECO:0000259" key="2">
    <source>
        <dbReference type="Pfam" id="PF00931"/>
    </source>
</evidence>
<dbReference type="AlphaFoldDB" id="U5CYC6"/>
<gene>
    <name evidence="3" type="ORF">AMTR_s00056p00141280</name>
</gene>
<evidence type="ECO:0000313" key="4">
    <source>
        <dbReference type="Proteomes" id="UP000017836"/>
    </source>
</evidence>
<dbReference type="Gramene" id="ERN15164">
    <property type="protein sequence ID" value="ERN15164"/>
    <property type="gene ID" value="AMTR_s00056p00141280"/>
</dbReference>